<feature type="compositionally biased region" description="Pro residues" evidence="2">
    <location>
        <begin position="255"/>
        <end position="273"/>
    </location>
</feature>
<evidence type="ECO:0000313" key="5">
    <source>
        <dbReference type="Proteomes" id="UP000030750"/>
    </source>
</evidence>
<feature type="region of interest" description="Disordered" evidence="2">
    <location>
        <begin position="1"/>
        <end position="62"/>
    </location>
</feature>
<keyword evidence="3" id="KW-0472">Membrane</keyword>
<dbReference type="OrthoDB" id="347372at2759"/>
<evidence type="ECO:0000313" key="4">
    <source>
        <dbReference type="EMBL" id="CDJ49919.1"/>
    </source>
</evidence>
<feature type="transmembrane region" description="Helical" evidence="3">
    <location>
        <begin position="72"/>
        <end position="94"/>
    </location>
</feature>
<dbReference type="VEuPathDB" id="ToxoDB:EBH_0072120"/>
<organism evidence="4 5">
    <name type="scientific">Eimeria brunetti</name>
    <dbReference type="NCBI Taxonomy" id="51314"/>
    <lineage>
        <taxon>Eukaryota</taxon>
        <taxon>Sar</taxon>
        <taxon>Alveolata</taxon>
        <taxon>Apicomplexa</taxon>
        <taxon>Conoidasida</taxon>
        <taxon>Coccidia</taxon>
        <taxon>Eucoccidiorida</taxon>
        <taxon>Eimeriorina</taxon>
        <taxon>Eimeriidae</taxon>
        <taxon>Eimeria</taxon>
    </lineage>
</organism>
<feature type="region of interest" description="Disordered" evidence="2">
    <location>
        <begin position="228"/>
        <end position="285"/>
    </location>
</feature>
<dbReference type="Proteomes" id="UP000030750">
    <property type="component" value="Unassembled WGS sequence"/>
</dbReference>
<dbReference type="EMBL" id="HG711939">
    <property type="protein sequence ID" value="CDJ49919.1"/>
    <property type="molecule type" value="Genomic_DNA"/>
</dbReference>
<keyword evidence="3" id="KW-1133">Transmembrane helix</keyword>
<feature type="compositionally biased region" description="Acidic residues" evidence="2">
    <location>
        <begin position="38"/>
        <end position="56"/>
    </location>
</feature>
<feature type="coiled-coil region" evidence="1">
    <location>
        <begin position="414"/>
        <end position="441"/>
    </location>
</feature>
<keyword evidence="5" id="KW-1185">Reference proteome</keyword>
<sequence length="461" mass="49649">MQGSVGLPEAGTALLGGEPAAEGAGGAAVEKVGAEGEAGFEDNGEEGSEEYDDEDSLSISLSTDGPKHTLPIVLATSLLGAWIVLLVVAGISALRGGERKEVQAMPLDSDALVTYRERFRESVDNLEEAWKEVPEKVKLAFAKYHLPSASDDEQPNAAEAWTLMQKQIDGMNRTAAPPASASDEDKWKYAVQLHLVTAFCNSAALRLHGLAKLESKLHQIGMQVPWLCADEGPSPQPPSESPQPPSESPQLPSESPQPPSESPQPPSESPQPPSEEEAAEEKDEGMTFEDFANLLPPRVQQQLEDVIVPGTIPTPLGQRLGNLVEALDTFIVEGRYVAMRFDAVLDAHGVALEKVAEHDFENAAPIISPADKTPAAAKILLQFVAKQFESSTEKLFSLGVAKACAQRWGEESVKKVLKGVIEKEEQRMKDLVEAKRDLVQKAAIEKPLQKGHILALSVFVL</sequence>
<gene>
    <name evidence="4" type="ORF">EBH_0072120</name>
</gene>
<reference evidence="4" key="1">
    <citation type="submission" date="2013-10" db="EMBL/GenBank/DDBJ databases">
        <title>Genomic analysis of the causative agents of coccidiosis in chickens.</title>
        <authorList>
            <person name="Reid A.J."/>
            <person name="Blake D."/>
            <person name="Billington K."/>
            <person name="Browne H."/>
            <person name="Dunn M."/>
            <person name="Hung S."/>
            <person name="Kawahara F."/>
            <person name="Miranda-Saavedra D."/>
            <person name="Mourier T."/>
            <person name="Nagra H."/>
            <person name="Otto T.D."/>
            <person name="Rawlings N."/>
            <person name="Sanchez A."/>
            <person name="Sanders M."/>
            <person name="Subramaniam C."/>
            <person name="Tay Y."/>
            <person name="Dear P."/>
            <person name="Doerig C."/>
            <person name="Gruber A."/>
            <person name="Parkinson J."/>
            <person name="Shirley M."/>
            <person name="Wan K.L."/>
            <person name="Berriman M."/>
            <person name="Tomley F."/>
            <person name="Pain A."/>
        </authorList>
    </citation>
    <scope>NUCLEOTIDE SEQUENCE [LARGE SCALE GENOMIC DNA]</scope>
    <source>
        <strain evidence="4">Houghton</strain>
    </source>
</reference>
<keyword evidence="1" id="KW-0175">Coiled coil</keyword>
<reference evidence="4" key="2">
    <citation type="submission" date="2013-10" db="EMBL/GenBank/DDBJ databases">
        <authorList>
            <person name="Aslett M."/>
        </authorList>
    </citation>
    <scope>NUCLEOTIDE SEQUENCE [LARGE SCALE GENOMIC DNA]</scope>
    <source>
        <strain evidence="4">Houghton</strain>
    </source>
</reference>
<accession>U6LMZ6</accession>
<feature type="compositionally biased region" description="Acidic residues" evidence="2">
    <location>
        <begin position="274"/>
        <end position="285"/>
    </location>
</feature>
<evidence type="ECO:0000256" key="3">
    <source>
        <dbReference type="SAM" id="Phobius"/>
    </source>
</evidence>
<name>U6LMZ6_9EIME</name>
<proteinExistence type="predicted"/>
<evidence type="ECO:0000256" key="1">
    <source>
        <dbReference type="SAM" id="Coils"/>
    </source>
</evidence>
<evidence type="ECO:0000256" key="2">
    <source>
        <dbReference type="SAM" id="MobiDB-lite"/>
    </source>
</evidence>
<keyword evidence="3" id="KW-0812">Transmembrane</keyword>
<feature type="compositionally biased region" description="Pro residues" evidence="2">
    <location>
        <begin position="234"/>
        <end position="247"/>
    </location>
</feature>
<protein>
    <submittedName>
        <fullName evidence="4">Uncharacterized protein</fullName>
    </submittedName>
</protein>
<dbReference type="AlphaFoldDB" id="U6LMZ6"/>
<feature type="compositionally biased region" description="Low complexity" evidence="2">
    <location>
        <begin position="9"/>
        <end position="37"/>
    </location>
</feature>